<keyword evidence="4" id="KW-1185">Reference proteome</keyword>
<keyword evidence="2" id="KW-0812">Transmembrane</keyword>
<comment type="caution">
    <text evidence="3">The sequence shown here is derived from an EMBL/GenBank/DDBJ whole genome shotgun (WGS) entry which is preliminary data.</text>
</comment>
<dbReference type="RefSeq" id="WP_399644385.1">
    <property type="nucleotide sequence ID" value="NZ_JBITYG010000001.1"/>
</dbReference>
<feature type="compositionally biased region" description="Low complexity" evidence="1">
    <location>
        <begin position="13"/>
        <end position="40"/>
    </location>
</feature>
<gene>
    <name evidence="3" type="ORF">ACIGXA_04650</name>
</gene>
<feature type="transmembrane region" description="Helical" evidence="2">
    <location>
        <begin position="112"/>
        <end position="132"/>
    </location>
</feature>
<sequence length="189" mass="19011">MSQSYPPQPPQGGNPYGQQQPQYGVPPQGGNPFGQQPQQPGGFGGGYPPPAPLPPARNNAGLGILAGVVVMLAAAAAYGGIIRLTEHEIGYAAVGVGALIGLVVGKVGGRNAALPVFAAVLALAGIFLGQYFGEALMVSKLAGVPVTEVISDHAKFVFDAWKEDGGVLSVLFFAFGAVAAFGGAKRVAG</sequence>
<feature type="transmembrane region" description="Helical" evidence="2">
    <location>
        <begin position="89"/>
        <end position="105"/>
    </location>
</feature>
<organism evidence="3 4">
    <name type="scientific">Streptomyces fildesensis</name>
    <dbReference type="NCBI Taxonomy" id="375757"/>
    <lineage>
        <taxon>Bacteria</taxon>
        <taxon>Bacillati</taxon>
        <taxon>Actinomycetota</taxon>
        <taxon>Actinomycetes</taxon>
        <taxon>Kitasatosporales</taxon>
        <taxon>Streptomycetaceae</taxon>
        <taxon>Streptomyces</taxon>
    </lineage>
</organism>
<evidence type="ECO:0000313" key="3">
    <source>
        <dbReference type="EMBL" id="MFI9099792.1"/>
    </source>
</evidence>
<dbReference type="Proteomes" id="UP001614394">
    <property type="component" value="Unassembled WGS sequence"/>
</dbReference>
<feature type="transmembrane region" description="Helical" evidence="2">
    <location>
        <begin position="165"/>
        <end position="184"/>
    </location>
</feature>
<keyword evidence="2" id="KW-1133">Transmembrane helix</keyword>
<name>A0ABW8C1L8_9ACTN</name>
<evidence type="ECO:0000256" key="1">
    <source>
        <dbReference type="SAM" id="MobiDB-lite"/>
    </source>
</evidence>
<evidence type="ECO:0000256" key="2">
    <source>
        <dbReference type="SAM" id="Phobius"/>
    </source>
</evidence>
<feature type="compositionally biased region" description="Pro residues" evidence="1">
    <location>
        <begin position="1"/>
        <end position="12"/>
    </location>
</feature>
<protein>
    <recommendedName>
        <fullName evidence="5">Integral membrane protein</fullName>
    </recommendedName>
</protein>
<feature type="transmembrane region" description="Helical" evidence="2">
    <location>
        <begin position="62"/>
        <end position="83"/>
    </location>
</feature>
<dbReference type="EMBL" id="JBITYG010000001">
    <property type="protein sequence ID" value="MFI9099792.1"/>
    <property type="molecule type" value="Genomic_DNA"/>
</dbReference>
<feature type="region of interest" description="Disordered" evidence="1">
    <location>
        <begin position="1"/>
        <end position="52"/>
    </location>
</feature>
<proteinExistence type="predicted"/>
<evidence type="ECO:0008006" key="5">
    <source>
        <dbReference type="Google" id="ProtNLM"/>
    </source>
</evidence>
<accession>A0ABW8C1L8</accession>
<keyword evidence="2" id="KW-0472">Membrane</keyword>
<reference evidence="3 4" key="1">
    <citation type="submission" date="2024-10" db="EMBL/GenBank/DDBJ databases">
        <title>The Natural Products Discovery Center: Release of the First 8490 Sequenced Strains for Exploring Actinobacteria Biosynthetic Diversity.</title>
        <authorList>
            <person name="Kalkreuter E."/>
            <person name="Kautsar S.A."/>
            <person name="Yang D."/>
            <person name="Bader C.D."/>
            <person name="Teijaro C.N."/>
            <person name="Fluegel L."/>
            <person name="Davis C.M."/>
            <person name="Simpson J.R."/>
            <person name="Lauterbach L."/>
            <person name="Steele A.D."/>
            <person name="Gui C."/>
            <person name="Meng S."/>
            <person name="Li G."/>
            <person name="Viehrig K."/>
            <person name="Ye F."/>
            <person name="Su P."/>
            <person name="Kiefer A.F."/>
            <person name="Nichols A."/>
            <person name="Cepeda A.J."/>
            <person name="Yan W."/>
            <person name="Fan B."/>
            <person name="Jiang Y."/>
            <person name="Adhikari A."/>
            <person name="Zheng C.-J."/>
            <person name="Schuster L."/>
            <person name="Cowan T.M."/>
            <person name="Smanski M.J."/>
            <person name="Chevrette M.G."/>
            <person name="De Carvalho L.P.S."/>
            <person name="Shen B."/>
        </authorList>
    </citation>
    <scope>NUCLEOTIDE SEQUENCE [LARGE SCALE GENOMIC DNA]</scope>
    <source>
        <strain evidence="3 4">NPDC053399</strain>
    </source>
</reference>
<evidence type="ECO:0000313" key="4">
    <source>
        <dbReference type="Proteomes" id="UP001614394"/>
    </source>
</evidence>